<dbReference type="RefSeq" id="WP_242867926.1">
    <property type="nucleotide sequence ID" value="NZ_CABIXC010000007.1"/>
</dbReference>
<evidence type="ECO:0000313" key="1">
    <source>
        <dbReference type="EMBL" id="CUO50526.1"/>
    </source>
</evidence>
<reference evidence="1 2" key="1">
    <citation type="submission" date="2015-09" db="EMBL/GenBank/DDBJ databases">
        <authorList>
            <consortium name="Pathogen Informatics"/>
        </authorList>
    </citation>
    <scope>NUCLEOTIDE SEQUENCE [LARGE SCALE GENOMIC DNA]</scope>
    <source>
        <strain evidence="1 2">2789STDY5608850</strain>
    </source>
</reference>
<keyword evidence="1" id="KW-0808">Transferase</keyword>
<dbReference type="EMBL" id="CYZE01000007">
    <property type="protein sequence ID" value="CUO50526.1"/>
    <property type="molecule type" value="Genomic_DNA"/>
</dbReference>
<accession>A0A174FNV3</accession>
<evidence type="ECO:0000313" key="2">
    <source>
        <dbReference type="Proteomes" id="UP000095651"/>
    </source>
</evidence>
<protein>
    <submittedName>
        <fullName evidence="1">Methyltransferase</fullName>
    </submittedName>
</protein>
<organism evidence="1 2">
    <name type="scientific">Hungatella hathewayi</name>
    <dbReference type="NCBI Taxonomy" id="154046"/>
    <lineage>
        <taxon>Bacteria</taxon>
        <taxon>Bacillati</taxon>
        <taxon>Bacillota</taxon>
        <taxon>Clostridia</taxon>
        <taxon>Lachnospirales</taxon>
        <taxon>Lachnospiraceae</taxon>
        <taxon>Hungatella</taxon>
    </lineage>
</organism>
<sequence length="94" mass="10677">MMDYSSGNKRAWEYNAYEFWLKEEGPPSKKADKIRENPASMLKKYSAYFDTYEGRKIANICGSCGKKAVPLAVLGAEVTVFDILQDNRRSALFP</sequence>
<name>A0A174FNV3_9FIRM</name>
<keyword evidence="1" id="KW-0489">Methyltransferase</keyword>
<dbReference type="GO" id="GO:0008168">
    <property type="term" value="F:methyltransferase activity"/>
    <property type="evidence" value="ECO:0007669"/>
    <property type="project" value="UniProtKB-KW"/>
</dbReference>
<dbReference type="Proteomes" id="UP000095651">
    <property type="component" value="Unassembled WGS sequence"/>
</dbReference>
<dbReference type="AlphaFoldDB" id="A0A174FNV3"/>
<dbReference type="GO" id="GO:0032259">
    <property type="term" value="P:methylation"/>
    <property type="evidence" value="ECO:0007669"/>
    <property type="project" value="UniProtKB-KW"/>
</dbReference>
<gene>
    <name evidence="1" type="ORF">ERS852407_03029</name>
</gene>
<proteinExistence type="predicted"/>